<sequence length="108" mass="11648">MPGDPTGFTPESQYNRAHASMRNVLERCIGVLKSRFRCLQWFSAMLYSPQVAATIIAACAALSNTALEAGEPPFVGDDVCGNEPPAAIVPQVPILLPEGRCCHRATYI</sequence>
<keyword evidence="2" id="KW-1185">Reference proteome</keyword>
<protein>
    <submittedName>
        <fullName evidence="1">Uncharacterized protein</fullName>
    </submittedName>
</protein>
<dbReference type="EMBL" id="CM023472">
    <property type="protein sequence ID" value="KAH7958222.1"/>
    <property type="molecule type" value="Genomic_DNA"/>
</dbReference>
<accession>A0ACB8D1E1</accession>
<gene>
    <name evidence="1" type="ORF">HPB49_000074</name>
</gene>
<reference evidence="1" key="1">
    <citation type="submission" date="2020-05" db="EMBL/GenBank/DDBJ databases">
        <title>Large-scale comparative analyses of tick genomes elucidate their genetic diversity and vector capacities.</title>
        <authorList>
            <person name="Jia N."/>
            <person name="Wang J."/>
            <person name="Shi W."/>
            <person name="Du L."/>
            <person name="Sun Y."/>
            <person name="Zhan W."/>
            <person name="Jiang J."/>
            <person name="Wang Q."/>
            <person name="Zhang B."/>
            <person name="Ji P."/>
            <person name="Sakyi L.B."/>
            <person name="Cui X."/>
            <person name="Yuan T."/>
            <person name="Jiang B."/>
            <person name="Yang W."/>
            <person name="Lam T.T.-Y."/>
            <person name="Chang Q."/>
            <person name="Ding S."/>
            <person name="Wang X."/>
            <person name="Zhu J."/>
            <person name="Ruan X."/>
            <person name="Zhao L."/>
            <person name="Wei J."/>
            <person name="Que T."/>
            <person name="Du C."/>
            <person name="Cheng J."/>
            <person name="Dai P."/>
            <person name="Han X."/>
            <person name="Huang E."/>
            <person name="Gao Y."/>
            <person name="Liu J."/>
            <person name="Shao H."/>
            <person name="Ye R."/>
            <person name="Li L."/>
            <person name="Wei W."/>
            <person name="Wang X."/>
            <person name="Wang C."/>
            <person name="Yang T."/>
            <person name="Huo Q."/>
            <person name="Li W."/>
            <person name="Guo W."/>
            <person name="Chen H."/>
            <person name="Zhou L."/>
            <person name="Ni X."/>
            <person name="Tian J."/>
            <person name="Zhou Y."/>
            <person name="Sheng Y."/>
            <person name="Liu T."/>
            <person name="Pan Y."/>
            <person name="Xia L."/>
            <person name="Li J."/>
            <person name="Zhao F."/>
            <person name="Cao W."/>
        </authorList>
    </citation>
    <scope>NUCLEOTIDE SEQUENCE</scope>
    <source>
        <strain evidence="1">Dsil-2018</strain>
    </source>
</reference>
<name>A0ACB8D1E1_DERSI</name>
<evidence type="ECO:0000313" key="2">
    <source>
        <dbReference type="Proteomes" id="UP000821865"/>
    </source>
</evidence>
<organism evidence="1 2">
    <name type="scientific">Dermacentor silvarum</name>
    <name type="common">Tick</name>
    <dbReference type="NCBI Taxonomy" id="543639"/>
    <lineage>
        <taxon>Eukaryota</taxon>
        <taxon>Metazoa</taxon>
        <taxon>Ecdysozoa</taxon>
        <taxon>Arthropoda</taxon>
        <taxon>Chelicerata</taxon>
        <taxon>Arachnida</taxon>
        <taxon>Acari</taxon>
        <taxon>Parasitiformes</taxon>
        <taxon>Ixodida</taxon>
        <taxon>Ixodoidea</taxon>
        <taxon>Ixodidae</taxon>
        <taxon>Rhipicephalinae</taxon>
        <taxon>Dermacentor</taxon>
    </lineage>
</organism>
<dbReference type="Proteomes" id="UP000821865">
    <property type="component" value="Chromosome 3"/>
</dbReference>
<comment type="caution">
    <text evidence="1">The sequence shown here is derived from an EMBL/GenBank/DDBJ whole genome shotgun (WGS) entry which is preliminary data.</text>
</comment>
<proteinExistence type="predicted"/>
<evidence type="ECO:0000313" key="1">
    <source>
        <dbReference type="EMBL" id="KAH7958222.1"/>
    </source>
</evidence>